<keyword evidence="4" id="KW-0472">Membrane</keyword>
<evidence type="ECO:0000256" key="1">
    <source>
        <dbReference type="ARBA" id="ARBA00008655"/>
    </source>
</evidence>
<sequence>MVLLLQMAKMALCWRHCWRHARGAVFCGLWLASILSGWLLLCCPLLPLLVLRPRAYRVCIDIVFAMWELYPAALIRVVLRTMVVVTGDAVSGGERSLLVMNHRTRLDWNFLWAGMHLAARRGPQASRLKFVLKAPIAHVPGPGWVMQMACHLYIHRNWEKDQQLLAQSLRFFKDTNHTCQILLFPEGTDLTAQSTARSDRWADTHGLPKYKFVLHPKTTGFVFLADTMRQYKHLDAIYDVSVGYPRTLVQSEVDLFQGSVPEEIHFHFKRYNLADIPESENDLKLWLAQRWKEKEDKLCQFYKDGYFKAADSEMERREQEPTETALCLALCFWTGLICLAIWLMLVSTAVQLYALTHAIIFIVLSLIGSGAHILEIQLHQARHKYMKKK</sequence>
<dbReference type="GO" id="GO:0005783">
    <property type="term" value="C:endoplasmic reticulum"/>
    <property type="evidence" value="ECO:0007669"/>
    <property type="project" value="TreeGrafter"/>
</dbReference>
<dbReference type="SUPFAM" id="SSF69593">
    <property type="entry name" value="Glycerol-3-phosphate (1)-acyltransferase"/>
    <property type="match status" value="1"/>
</dbReference>
<evidence type="ECO:0000313" key="6">
    <source>
        <dbReference type="Proteomes" id="UP000515158"/>
    </source>
</evidence>
<evidence type="ECO:0000259" key="5">
    <source>
        <dbReference type="SMART" id="SM00563"/>
    </source>
</evidence>
<keyword evidence="2" id="KW-0808">Transferase</keyword>
<dbReference type="AlphaFoldDB" id="A0A6P8ZTC2"/>
<dbReference type="CDD" id="cd07990">
    <property type="entry name" value="LPLAT_LCLAT1-like"/>
    <property type="match status" value="1"/>
</dbReference>
<dbReference type="InParanoid" id="A0A6P8ZTC2"/>
<feature type="domain" description="Phospholipid/glycerol acyltransferase" evidence="5">
    <location>
        <begin position="96"/>
        <end position="214"/>
    </location>
</feature>
<reference evidence="7" key="1">
    <citation type="submission" date="2025-08" db="UniProtKB">
        <authorList>
            <consortium name="RefSeq"/>
        </authorList>
    </citation>
    <scope>IDENTIFICATION</scope>
    <source>
        <tissue evidence="7">Total insect</tissue>
    </source>
</reference>
<name>A0A6P8ZTC2_THRPL</name>
<feature type="transmembrane region" description="Helical" evidence="4">
    <location>
        <begin position="21"/>
        <end position="49"/>
    </location>
</feature>
<dbReference type="InterPro" id="IPR032098">
    <property type="entry name" value="Acyltransf_C"/>
</dbReference>
<evidence type="ECO:0000256" key="2">
    <source>
        <dbReference type="ARBA" id="ARBA00022679"/>
    </source>
</evidence>
<accession>A0A6P8ZTC2</accession>
<dbReference type="GO" id="GO:0036149">
    <property type="term" value="P:phosphatidylinositol acyl-chain remodeling"/>
    <property type="evidence" value="ECO:0007669"/>
    <property type="project" value="TreeGrafter"/>
</dbReference>
<dbReference type="GeneID" id="117649675"/>
<evidence type="ECO:0000256" key="4">
    <source>
        <dbReference type="SAM" id="Phobius"/>
    </source>
</evidence>
<protein>
    <submittedName>
        <fullName evidence="7">Lysocardiolipin acyltransferase 1-like isoform X1</fullName>
    </submittedName>
</protein>
<dbReference type="OrthoDB" id="186786at2759"/>
<dbReference type="InterPro" id="IPR002123">
    <property type="entry name" value="Plipid/glycerol_acylTrfase"/>
</dbReference>
<comment type="similarity">
    <text evidence="1">Belongs to the 1-acyl-sn-glycerol-3-phosphate acyltransferase family.</text>
</comment>
<dbReference type="Proteomes" id="UP000515158">
    <property type="component" value="Unplaced"/>
</dbReference>
<dbReference type="KEGG" id="tpal:117649675"/>
<dbReference type="PANTHER" id="PTHR10983">
    <property type="entry name" value="1-ACYLGLYCEROL-3-PHOSPHATE ACYLTRANSFERASE-RELATED"/>
    <property type="match status" value="1"/>
</dbReference>
<keyword evidence="3" id="KW-0012">Acyltransferase</keyword>
<keyword evidence="4" id="KW-0812">Transmembrane</keyword>
<proteinExistence type="inferred from homology"/>
<gene>
    <name evidence="7" type="primary">LOC117649675</name>
</gene>
<evidence type="ECO:0000313" key="7">
    <source>
        <dbReference type="RefSeq" id="XP_034248523.1"/>
    </source>
</evidence>
<dbReference type="GO" id="GO:0016746">
    <property type="term" value="F:acyltransferase activity"/>
    <property type="evidence" value="ECO:0007669"/>
    <property type="project" value="UniProtKB-KW"/>
</dbReference>
<dbReference type="SMART" id="SM00563">
    <property type="entry name" value="PlsC"/>
    <property type="match status" value="1"/>
</dbReference>
<dbReference type="PANTHER" id="PTHR10983:SF16">
    <property type="entry name" value="LYSOCARDIOLIPIN ACYLTRANSFERASE 1"/>
    <property type="match status" value="1"/>
</dbReference>
<dbReference type="RefSeq" id="XP_034248523.1">
    <property type="nucleotide sequence ID" value="XM_034392632.1"/>
</dbReference>
<feature type="transmembrane region" description="Helical" evidence="4">
    <location>
        <begin position="352"/>
        <end position="374"/>
    </location>
</feature>
<dbReference type="Pfam" id="PF01553">
    <property type="entry name" value="Acyltransferase"/>
    <property type="match status" value="1"/>
</dbReference>
<feature type="transmembrane region" description="Helical" evidence="4">
    <location>
        <begin position="324"/>
        <end position="346"/>
    </location>
</feature>
<keyword evidence="4" id="KW-1133">Transmembrane helix</keyword>
<organism evidence="7">
    <name type="scientific">Thrips palmi</name>
    <name type="common">Melon thrips</name>
    <dbReference type="NCBI Taxonomy" id="161013"/>
    <lineage>
        <taxon>Eukaryota</taxon>
        <taxon>Metazoa</taxon>
        <taxon>Ecdysozoa</taxon>
        <taxon>Arthropoda</taxon>
        <taxon>Hexapoda</taxon>
        <taxon>Insecta</taxon>
        <taxon>Pterygota</taxon>
        <taxon>Neoptera</taxon>
        <taxon>Paraneoptera</taxon>
        <taxon>Thysanoptera</taxon>
        <taxon>Terebrantia</taxon>
        <taxon>Thripoidea</taxon>
        <taxon>Thripidae</taxon>
        <taxon>Thrips</taxon>
    </lineage>
</organism>
<keyword evidence="6" id="KW-1185">Reference proteome</keyword>
<dbReference type="Pfam" id="PF16076">
    <property type="entry name" value="Acyltransf_C"/>
    <property type="match status" value="1"/>
</dbReference>
<evidence type="ECO:0000256" key="3">
    <source>
        <dbReference type="ARBA" id="ARBA00023315"/>
    </source>
</evidence>